<feature type="compositionally biased region" description="Basic and acidic residues" evidence="2">
    <location>
        <begin position="127"/>
        <end position="139"/>
    </location>
</feature>
<evidence type="ECO:0000313" key="4">
    <source>
        <dbReference type="EMBL" id="RAM01951.1"/>
    </source>
</evidence>
<evidence type="ECO:0000256" key="1">
    <source>
        <dbReference type="ARBA" id="ARBA00044755"/>
    </source>
</evidence>
<evidence type="ECO:0000256" key="2">
    <source>
        <dbReference type="SAM" id="MobiDB-lite"/>
    </source>
</evidence>
<comment type="similarity">
    <text evidence="1">Belongs to the bactofilin family.</text>
</comment>
<dbReference type="EMBL" id="QLNI01000020">
    <property type="protein sequence ID" value="RAM01951.1"/>
    <property type="molecule type" value="Genomic_DNA"/>
</dbReference>
<evidence type="ECO:0000313" key="6">
    <source>
        <dbReference type="Proteomes" id="UP000293902"/>
    </source>
</evidence>
<reference evidence="3 6" key="2">
    <citation type="submission" date="2019-02" db="EMBL/GenBank/DDBJ databases">
        <title>Complete genome sequence of Desulfobacter hydrogenophilus AcRS1.</title>
        <authorList>
            <person name="Marietou A."/>
            <person name="Lund M.B."/>
            <person name="Marshall I.P.G."/>
            <person name="Schreiber L."/>
            <person name="Jorgensen B."/>
        </authorList>
    </citation>
    <scope>NUCLEOTIDE SEQUENCE [LARGE SCALE GENOMIC DNA]</scope>
    <source>
        <strain evidence="3 6">AcRS1</strain>
    </source>
</reference>
<protein>
    <submittedName>
        <fullName evidence="4">Polymer-forming cytoskeletal protein</fullName>
    </submittedName>
</protein>
<evidence type="ECO:0000313" key="5">
    <source>
        <dbReference type="Proteomes" id="UP000248798"/>
    </source>
</evidence>
<gene>
    <name evidence="4" type="ORF">DO021_10940</name>
    <name evidence="3" type="ORF">EYB58_00045</name>
</gene>
<dbReference type="InterPro" id="IPR007607">
    <property type="entry name" value="BacA/B"/>
</dbReference>
<proteinExistence type="inferred from homology"/>
<feature type="region of interest" description="Disordered" evidence="2">
    <location>
        <begin position="110"/>
        <end position="139"/>
    </location>
</feature>
<sequence>MRKNTKNLSIIDKELKIDGSIESCGKLIIKGEVKGTIDGDVVIIAQDGEVHSTLTKVSSLIIGGSFKGELIASKELIILATGSCAGKVVCQDLIVENGGVLNADISCKTSSKMAPAKKESSFFSKEGGSKQKEEKQIEL</sequence>
<organism evidence="4 5">
    <name type="scientific">Desulfobacter hydrogenophilus</name>
    <dbReference type="NCBI Taxonomy" id="2291"/>
    <lineage>
        <taxon>Bacteria</taxon>
        <taxon>Pseudomonadati</taxon>
        <taxon>Thermodesulfobacteriota</taxon>
        <taxon>Desulfobacteria</taxon>
        <taxon>Desulfobacterales</taxon>
        <taxon>Desulfobacteraceae</taxon>
        <taxon>Desulfobacter</taxon>
    </lineage>
</organism>
<dbReference type="PANTHER" id="PTHR35024">
    <property type="entry name" value="HYPOTHETICAL CYTOSOLIC PROTEIN"/>
    <property type="match status" value="1"/>
</dbReference>
<dbReference type="AlphaFoldDB" id="A0A328FBD5"/>
<dbReference type="Proteomes" id="UP000248798">
    <property type="component" value="Unassembled WGS sequence"/>
</dbReference>
<keyword evidence="6" id="KW-1185">Reference proteome</keyword>
<accession>A0A328FBD5</accession>
<evidence type="ECO:0000313" key="3">
    <source>
        <dbReference type="EMBL" id="QBH11452.1"/>
    </source>
</evidence>
<name>A0A328FBD5_9BACT</name>
<dbReference type="PANTHER" id="PTHR35024:SF4">
    <property type="entry name" value="POLYMER-FORMING CYTOSKELETAL PROTEIN"/>
    <property type="match status" value="1"/>
</dbReference>
<dbReference type="OrthoDB" id="5421050at2"/>
<dbReference type="RefSeq" id="WP_111956575.1">
    <property type="nucleotide sequence ID" value="NZ_CP036313.1"/>
</dbReference>
<dbReference type="EMBL" id="CP036313">
    <property type="protein sequence ID" value="QBH11452.1"/>
    <property type="molecule type" value="Genomic_DNA"/>
</dbReference>
<reference evidence="4 5" key="1">
    <citation type="submission" date="2018-06" db="EMBL/GenBank/DDBJ databases">
        <title>Complete Genome Sequence of Desulfobacter hydrogenophilus (DSM3380).</title>
        <authorList>
            <person name="Marietou A."/>
            <person name="Schreiber L."/>
            <person name="Marshall I."/>
            <person name="Jorgensen B."/>
        </authorList>
    </citation>
    <scope>NUCLEOTIDE SEQUENCE [LARGE SCALE GENOMIC DNA]</scope>
    <source>
        <strain evidence="4 5">DSM 3380</strain>
    </source>
</reference>
<dbReference type="Proteomes" id="UP000293902">
    <property type="component" value="Chromosome"/>
</dbReference>
<dbReference type="Pfam" id="PF04519">
    <property type="entry name" value="Bactofilin"/>
    <property type="match status" value="1"/>
</dbReference>